<protein>
    <submittedName>
        <fullName evidence="2">Uncharacterized protein</fullName>
    </submittedName>
</protein>
<evidence type="ECO:0000313" key="3">
    <source>
        <dbReference type="Proteomes" id="UP000054477"/>
    </source>
</evidence>
<dbReference type="AlphaFoldDB" id="A0A0C9X7K9"/>
<evidence type="ECO:0000256" key="1">
    <source>
        <dbReference type="SAM" id="Phobius"/>
    </source>
</evidence>
<proteinExistence type="predicted"/>
<sequence length="56" mass="6310">MSTLLIKLTVVCLVSGSELAWFLMCTLLTVAHLLSECELAWLLMCTLLNLFLIFSF</sequence>
<keyword evidence="1" id="KW-0472">Membrane</keyword>
<keyword evidence="1" id="KW-1133">Transmembrane helix</keyword>
<dbReference type="EMBL" id="KN838695">
    <property type="protein sequence ID" value="KIJ97353.1"/>
    <property type="molecule type" value="Genomic_DNA"/>
</dbReference>
<gene>
    <name evidence="2" type="ORF">K443DRAFT_632074</name>
</gene>
<name>A0A0C9X7K9_9AGAR</name>
<dbReference type="Proteomes" id="UP000054477">
    <property type="component" value="Unassembled WGS sequence"/>
</dbReference>
<organism evidence="2 3">
    <name type="scientific">Laccaria amethystina LaAM-08-1</name>
    <dbReference type="NCBI Taxonomy" id="1095629"/>
    <lineage>
        <taxon>Eukaryota</taxon>
        <taxon>Fungi</taxon>
        <taxon>Dikarya</taxon>
        <taxon>Basidiomycota</taxon>
        <taxon>Agaricomycotina</taxon>
        <taxon>Agaricomycetes</taxon>
        <taxon>Agaricomycetidae</taxon>
        <taxon>Agaricales</taxon>
        <taxon>Agaricineae</taxon>
        <taxon>Hydnangiaceae</taxon>
        <taxon>Laccaria</taxon>
    </lineage>
</organism>
<reference evidence="2 3" key="1">
    <citation type="submission" date="2014-04" db="EMBL/GenBank/DDBJ databases">
        <authorList>
            <consortium name="DOE Joint Genome Institute"/>
            <person name="Kuo A."/>
            <person name="Kohler A."/>
            <person name="Nagy L.G."/>
            <person name="Floudas D."/>
            <person name="Copeland A."/>
            <person name="Barry K.W."/>
            <person name="Cichocki N."/>
            <person name="Veneault-Fourrey C."/>
            <person name="LaButti K."/>
            <person name="Lindquist E.A."/>
            <person name="Lipzen A."/>
            <person name="Lundell T."/>
            <person name="Morin E."/>
            <person name="Murat C."/>
            <person name="Sun H."/>
            <person name="Tunlid A."/>
            <person name="Henrissat B."/>
            <person name="Grigoriev I.V."/>
            <person name="Hibbett D.S."/>
            <person name="Martin F."/>
            <person name="Nordberg H.P."/>
            <person name="Cantor M.N."/>
            <person name="Hua S.X."/>
        </authorList>
    </citation>
    <scope>NUCLEOTIDE SEQUENCE [LARGE SCALE GENOMIC DNA]</scope>
    <source>
        <strain evidence="2 3">LaAM-08-1</strain>
    </source>
</reference>
<keyword evidence="1" id="KW-0812">Transmembrane</keyword>
<keyword evidence="3" id="KW-1185">Reference proteome</keyword>
<feature type="transmembrane region" description="Helical" evidence="1">
    <location>
        <begin position="39"/>
        <end position="55"/>
    </location>
</feature>
<dbReference type="HOGENOM" id="CLU_191878_0_0_1"/>
<accession>A0A0C9X7K9</accession>
<feature type="transmembrane region" description="Helical" evidence="1">
    <location>
        <begin position="12"/>
        <end position="33"/>
    </location>
</feature>
<reference evidence="3" key="2">
    <citation type="submission" date="2015-01" db="EMBL/GenBank/DDBJ databases">
        <title>Evolutionary Origins and Diversification of the Mycorrhizal Mutualists.</title>
        <authorList>
            <consortium name="DOE Joint Genome Institute"/>
            <consortium name="Mycorrhizal Genomics Consortium"/>
            <person name="Kohler A."/>
            <person name="Kuo A."/>
            <person name="Nagy L.G."/>
            <person name="Floudas D."/>
            <person name="Copeland A."/>
            <person name="Barry K.W."/>
            <person name="Cichocki N."/>
            <person name="Veneault-Fourrey C."/>
            <person name="LaButti K."/>
            <person name="Lindquist E.A."/>
            <person name="Lipzen A."/>
            <person name="Lundell T."/>
            <person name="Morin E."/>
            <person name="Murat C."/>
            <person name="Riley R."/>
            <person name="Ohm R."/>
            <person name="Sun H."/>
            <person name="Tunlid A."/>
            <person name="Henrissat B."/>
            <person name="Grigoriev I.V."/>
            <person name="Hibbett D.S."/>
            <person name="Martin F."/>
        </authorList>
    </citation>
    <scope>NUCLEOTIDE SEQUENCE [LARGE SCALE GENOMIC DNA]</scope>
    <source>
        <strain evidence="3">LaAM-08-1</strain>
    </source>
</reference>
<evidence type="ECO:0000313" key="2">
    <source>
        <dbReference type="EMBL" id="KIJ97353.1"/>
    </source>
</evidence>